<organism evidence="2 3">
    <name type="scientific">Streptomyces salinarius</name>
    <dbReference type="NCBI Taxonomy" id="2762598"/>
    <lineage>
        <taxon>Bacteria</taxon>
        <taxon>Bacillati</taxon>
        <taxon>Actinomycetota</taxon>
        <taxon>Actinomycetes</taxon>
        <taxon>Kitasatosporales</taxon>
        <taxon>Streptomycetaceae</taxon>
        <taxon>Streptomyces</taxon>
    </lineage>
</organism>
<keyword evidence="3" id="KW-1185">Reference proteome</keyword>
<sequence length="77" mass="7839">MTTNERAGTVGRLLAGAGAAVLVCLATAGAAHADETTTGSHNGPRVGLLNVHVGQIDDPAEDVLEHTLLFGDGYAWN</sequence>
<feature type="signal peptide" evidence="1">
    <location>
        <begin position="1"/>
        <end position="33"/>
    </location>
</feature>
<protein>
    <submittedName>
        <fullName evidence="2">Uncharacterized protein</fullName>
    </submittedName>
</protein>
<evidence type="ECO:0000256" key="1">
    <source>
        <dbReference type="SAM" id="SignalP"/>
    </source>
</evidence>
<gene>
    <name evidence="2" type="ORF">AB4829_10065</name>
</gene>
<dbReference type="Proteomes" id="UP001614264">
    <property type="component" value="Unassembled WGS sequence"/>
</dbReference>
<comment type="caution">
    <text evidence="2">The sequence shown here is derived from an EMBL/GenBank/DDBJ whole genome shotgun (WGS) entry which is preliminary data.</text>
</comment>
<keyword evidence="1" id="KW-0732">Signal</keyword>
<dbReference type="EMBL" id="JBITPR010000032">
    <property type="protein sequence ID" value="MFI7870945.1"/>
    <property type="molecule type" value="Genomic_DNA"/>
</dbReference>
<feature type="chain" id="PRO_5046441789" evidence="1">
    <location>
        <begin position="34"/>
        <end position="77"/>
    </location>
</feature>
<evidence type="ECO:0000313" key="3">
    <source>
        <dbReference type="Proteomes" id="UP001614264"/>
    </source>
</evidence>
<accession>A0ABW8B7J1</accession>
<dbReference type="RefSeq" id="WP_250759598.1">
    <property type="nucleotide sequence ID" value="NZ_JBITPR010000032.1"/>
</dbReference>
<proteinExistence type="predicted"/>
<reference evidence="2 3" key="1">
    <citation type="submission" date="2024-07" db="EMBL/GenBank/DDBJ databases">
        <title>Whole genome sequencing of Prodigiosin pigment-producing Streptomyces salinarius isolated from rhizosphere soil of Arachis hypogaea.</title>
        <authorList>
            <person name="Vidhya A."/>
            <person name="Ramya S."/>
        </authorList>
    </citation>
    <scope>NUCLEOTIDE SEQUENCE [LARGE SCALE GENOMIC DNA]</scope>
    <source>
        <strain evidence="2 3">VRMG2420</strain>
    </source>
</reference>
<name>A0ABW8B7J1_9ACTN</name>
<evidence type="ECO:0000313" key="2">
    <source>
        <dbReference type="EMBL" id="MFI7870945.1"/>
    </source>
</evidence>